<feature type="transmembrane region" description="Helical" evidence="1">
    <location>
        <begin position="89"/>
        <end position="112"/>
    </location>
</feature>
<evidence type="ECO:0000256" key="1">
    <source>
        <dbReference type="SAM" id="Phobius"/>
    </source>
</evidence>
<dbReference type="EMBL" id="JAUSXK010000001">
    <property type="protein sequence ID" value="MDQ0642140.1"/>
    <property type="molecule type" value="Genomic_DNA"/>
</dbReference>
<dbReference type="Pfam" id="PF10708">
    <property type="entry name" value="DUF2510"/>
    <property type="match status" value="1"/>
</dbReference>
<sequence>MMTAPAGWYGDGSGRQRWWDGARWTEHVFDPVPAPVAETAETLPAFAPPFVLPPQTTMAPTMPAVALDHRGVPSATPAPTGARRSRKGLIFGLIGAAVVIVVVAVVAIPFFMPTDQPAAEDDGQNPLIAPWEIRTHEPEAEEAERQQEAEEEETVYWDEIELGDCWRYDEEDWSAGYADIVSCTLTHSDEIYYTYTMDGAEFPGDKAVIKEATAVCMAEFGTFVGIPYEDSELDFWAITPTEVTWNTADDRVVQCSIFDPETNALTGALKGAER</sequence>
<dbReference type="Proteomes" id="UP001239085">
    <property type="component" value="Unassembled WGS sequence"/>
</dbReference>
<dbReference type="RefSeq" id="WP_307357620.1">
    <property type="nucleotide sequence ID" value="NZ_JAUSXK010000001.1"/>
</dbReference>
<evidence type="ECO:0000259" key="2">
    <source>
        <dbReference type="Pfam" id="PF10708"/>
    </source>
</evidence>
<keyword evidence="1" id="KW-0812">Transmembrane</keyword>
<comment type="caution">
    <text evidence="3">The sequence shown here is derived from an EMBL/GenBank/DDBJ whole genome shotgun (WGS) entry which is preliminary data.</text>
</comment>
<keyword evidence="1" id="KW-0472">Membrane</keyword>
<dbReference type="InterPro" id="IPR018929">
    <property type="entry name" value="DUF2510"/>
</dbReference>
<reference evidence="3 4" key="1">
    <citation type="submission" date="2023-07" db="EMBL/GenBank/DDBJ databases">
        <title>Comparative genomics of wheat-associated soil bacteria to identify genetic determinants of phenazine resistance.</title>
        <authorList>
            <person name="Mouncey N."/>
        </authorList>
    </citation>
    <scope>NUCLEOTIDE SEQUENCE [LARGE SCALE GENOMIC DNA]</scope>
    <source>
        <strain evidence="3 4">W2I7</strain>
    </source>
</reference>
<evidence type="ECO:0000313" key="3">
    <source>
        <dbReference type="EMBL" id="MDQ0642140.1"/>
    </source>
</evidence>
<protein>
    <recommendedName>
        <fullName evidence="2">DUF2510 domain-containing protein</fullName>
    </recommendedName>
</protein>
<keyword evidence="4" id="KW-1185">Reference proteome</keyword>
<keyword evidence="1" id="KW-1133">Transmembrane helix</keyword>
<accession>A0ABU0P478</accession>
<evidence type="ECO:0000313" key="4">
    <source>
        <dbReference type="Proteomes" id="UP001239085"/>
    </source>
</evidence>
<name>A0ABU0P478_9MICO</name>
<feature type="domain" description="DUF2510" evidence="2">
    <location>
        <begin position="6"/>
        <end position="36"/>
    </location>
</feature>
<organism evidence="3 4">
    <name type="scientific">Microbacterium murale</name>
    <dbReference type="NCBI Taxonomy" id="1081040"/>
    <lineage>
        <taxon>Bacteria</taxon>
        <taxon>Bacillati</taxon>
        <taxon>Actinomycetota</taxon>
        <taxon>Actinomycetes</taxon>
        <taxon>Micrococcales</taxon>
        <taxon>Microbacteriaceae</taxon>
        <taxon>Microbacterium</taxon>
    </lineage>
</organism>
<proteinExistence type="predicted"/>
<gene>
    <name evidence="3" type="ORF">QFZ46_000300</name>
</gene>